<dbReference type="Gene3D" id="3.40.50.300">
    <property type="entry name" value="P-loop containing nucleotide triphosphate hydrolases"/>
    <property type="match status" value="1"/>
</dbReference>
<dbReference type="Proteomes" id="UP000245086">
    <property type="component" value="Unassembled WGS sequence"/>
</dbReference>
<evidence type="ECO:0000256" key="1">
    <source>
        <dbReference type="ARBA" id="ARBA00004651"/>
    </source>
</evidence>
<evidence type="ECO:0000256" key="6">
    <source>
        <dbReference type="ARBA" id="ARBA00022989"/>
    </source>
</evidence>
<dbReference type="SUPFAM" id="SSF90123">
    <property type="entry name" value="ABC transporter transmembrane region"/>
    <property type="match status" value="1"/>
</dbReference>
<feature type="domain" description="ABC transmembrane type-1" evidence="10">
    <location>
        <begin position="77"/>
        <end position="362"/>
    </location>
</feature>
<dbReference type="PROSITE" id="PS50893">
    <property type="entry name" value="ABC_TRANSPORTER_2"/>
    <property type="match status" value="1"/>
</dbReference>
<dbReference type="GO" id="GO:0005524">
    <property type="term" value="F:ATP binding"/>
    <property type="evidence" value="ECO:0007669"/>
    <property type="project" value="UniProtKB-KW"/>
</dbReference>
<feature type="transmembrane region" description="Helical" evidence="8">
    <location>
        <begin position="336"/>
        <end position="357"/>
    </location>
</feature>
<evidence type="ECO:0000256" key="7">
    <source>
        <dbReference type="ARBA" id="ARBA00023136"/>
    </source>
</evidence>
<keyword evidence="6 8" id="KW-1133">Transmembrane helix</keyword>
<keyword evidence="4" id="KW-0547">Nucleotide-binding</keyword>
<dbReference type="PANTHER" id="PTHR24221">
    <property type="entry name" value="ATP-BINDING CASSETTE SUB-FAMILY B"/>
    <property type="match status" value="1"/>
</dbReference>
<dbReference type="PROSITE" id="PS50929">
    <property type="entry name" value="ABC_TM1F"/>
    <property type="match status" value="1"/>
</dbReference>
<dbReference type="InterPro" id="IPR039421">
    <property type="entry name" value="Type_1_exporter"/>
</dbReference>
<evidence type="ECO:0000313" key="12">
    <source>
        <dbReference type="Proteomes" id="UP000245086"/>
    </source>
</evidence>
<name>A0A2P2EBG7_9PROT</name>
<evidence type="ECO:0000256" key="5">
    <source>
        <dbReference type="ARBA" id="ARBA00022840"/>
    </source>
</evidence>
<dbReference type="AlphaFoldDB" id="A0A2P2EBG7"/>
<dbReference type="SUPFAM" id="SSF52540">
    <property type="entry name" value="P-loop containing nucleoside triphosphate hydrolases"/>
    <property type="match status" value="1"/>
</dbReference>
<evidence type="ECO:0000313" key="11">
    <source>
        <dbReference type="EMBL" id="GBF58416.1"/>
    </source>
</evidence>
<dbReference type="InterPro" id="IPR003593">
    <property type="entry name" value="AAA+_ATPase"/>
</dbReference>
<evidence type="ECO:0000256" key="8">
    <source>
        <dbReference type="SAM" id="Phobius"/>
    </source>
</evidence>
<dbReference type="Gene3D" id="1.20.1560.10">
    <property type="entry name" value="ABC transporter type 1, transmembrane domain"/>
    <property type="match status" value="1"/>
</dbReference>
<dbReference type="InterPro" id="IPR011527">
    <property type="entry name" value="ABC1_TM_dom"/>
</dbReference>
<protein>
    <submittedName>
        <fullName evidence="11">ATM1-type heavy metal exporter</fullName>
    </submittedName>
</protein>
<dbReference type="GO" id="GO:0140359">
    <property type="term" value="F:ABC-type transporter activity"/>
    <property type="evidence" value="ECO:0007669"/>
    <property type="project" value="InterPro"/>
</dbReference>
<dbReference type="GO" id="GO:0016887">
    <property type="term" value="F:ATP hydrolysis activity"/>
    <property type="evidence" value="ECO:0007669"/>
    <property type="project" value="InterPro"/>
</dbReference>
<dbReference type="Pfam" id="PF00664">
    <property type="entry name" value="ABC_membrane"/>
    <property type="match status" value="1"/>
</dbReference>
<comment type="caution">
    <text evidence="11">The sequence shown here is derived from an EMBL/GenBank/DDBJ whole genome shotgun (WGS) entry which is preliminary data.</text>
</comment>
<keyword evidence="12" id="KW-1185">Reference proteome</keyword>
<sequence length="639" mass="68814">MPFFSLGCISPYQQKIGQQKIGYSFSFKTDYVHKMRKGEHAAFDSANEVSPIGKALTRLIKLIGGLDTTELRVRVGLALALTLVSKVFIVGAPLILADAVNALGKTNSVGWDFVFLLAIGTWATMRFFGSAAPQLRDTLFQPVSEEAQRRAGVAVFGHVHSLGIRFHQSKRTGAVWRTIERGVRAIDFLTRFVAFNIGPTLIELVMAAAVLWLRYGGFFALIAASTVVIYVIVTLAITEWRLKYRRDMNDADSEATGRAVDSLMNFETVKAFAAEARETERYNQAVRAYARASVQSNATLQGLNAAQGFIQNLGLAVMVAAAGYAISHGTMGAGDIAAVTLVMLNLYGPLNILGFAWREIKQSSIDMEAMYALLDEVPDIADKPNAAPLAVTSGTVEFDRVGFVHDGRHAGLSEVSFAIPSGKTVAIVGPSGSGKSTIVRLLFRFYDPQSGAVRIDGQDLREVTQASVRAAIGLVPQDVVLFNDTLAYNIAYGRPDASPEEIEQAARMARLEGLIAAAPMGLATKVGERGLKLSGGERQRVGIARALLKNPPILVLDEATSSLDSVTEAEVREALEDAAKGRTTLVVAHRLSTVADADEIIVLRDGLVAERGTHTALLAQGGVYAELWEMQARMNAEAA</sequence>
<organism evidence="11 12">
    <name type="scientific">Candidatus Phycosocius bacilliformis</name>
    <dbReference type="NCBI Taxonomy" id="1445552"/>
    <lineage>
        <taxon>Bacteria</taxon>
        <taxon>Pseudomonadati</taxon>
        <taxon>Pseudomonadota</taxon>
        <taxon>Alphaproteobacteria</taxon>
        <taxon>Caulobacterales</taxon>
        <taxon>Caulobacterales incertae sedis</taxon>
        <taxon>Candidatus Phycosocius</taxon>
    </lineage>
</organism>
<keyword evidence="7 8" id="KW-0472">Membrane</keyword>
<evidence type="ECO:0000259" key="9">
    <source>
        <dbReference type="PROSITE" id="PS50893"/>
    </source>
</evidence>
<proteinExistence type="predicted"/>
<feature type="transmembrane region" description="Helical" evidence="8">
    <location>
        <begin position="109"/>
        <end position="128"/>
    </location>
</feature>
<dbReference type="GO" id="GO:0005886">
    <property type="term" value="C:plasma membrane"/>
    <property type="evidence" value="ECO:0007669"/>
    <property type="project" value="UniProtKB-SubCell"/>
</dbReference>
<dbReference type="EMBL" id="BFBR01000006">
    <property type="protein sequence ID" value="GBF58416.1"/>
    <property type="molecule type" value="Genomic_DNA"/>
</dbReference>
<feature type="domain" description="ABC transporter" evidence="9">
    <location>
        <begin position="396"/>
        <end position="630"/>
    </location>
</feature>
<feature type="transmembrane region" description="Helical" evidence="8">
    <location>
        <begin position="188"/>
        <end position="212"/>
    </location>
</feature>
<feature type="transmembrane region" description="Helical" evidence="8">
    <location>
        <begin position="309"/>
        <end position="330"/>
    </location>
</feature>
<dbReference type="PANTHER" id="PTHR24221:SF654">
    <property type="entry name" value="ATP-BINDING CASSETTE SUB-FAMILY B MEMBER 6"/>
    <property type="match status" value="1"/>
</dbReference>
<keyword evidence="3 8" id="KW-0812">Transmembrane</keyword>
<dbReference type="SMART" id="SM00382">
    <property type="entry name" value="AAA"/>
    <property type="match status" value="1"/>
</dbReference>
<evidence type="ECO:0000256" key="3">
    <source>
        <dbReference type="ARBA" id="ARBA00022692"/>
    </source>
</evidence>
<dbReference type="CDD" id="cd18582">
    <property type="entry name" value="ABC_6TM_ATM1_ABCB7"/>
    <property type="match status" value="1"/>
</dbReference>
<gene>
    <name evidence="11" type="primary">atm1_1</name>
    <name evidence="11" type="ORF">PbB2_02100</name>
</gene>
<dbReference type="FunFam" id="3.40.50.300:FF:000287">
    <property type="entry name" value="Multidrug ABC transporter ATP-binding protein"/>
    <property type="match status" value="1"/>
</dbReference>
<dbReference type="Pfam" id="PF00005">
    <property type="entry name" value="ABC_tran"/>
    <property type="match status" value="1"/>
</dbReference>
<evidence type="ECO:0000256" key="4">
    <source>
        <dbReference type="ARBA" id="ARBA00022741"/>
    </source>
</evidence>
<evidence type="ECO:0000259" key="10">
    <source>
        <dbReference type="PROSITE" id="PS50929"/>
    </source>
</evidence>
<dbReference type="InterPro" id="IPR017871">
    <property type="entry name" value="ABC_transporter-like_CS"/>
</dbReference>
<dbReference type="InterPro" id="IPR003439">
    <property type="entry name" value="ABC_transporter-like_ATP-bd"/>
</dbReference>
<feature type="transmembrane region" description="Helical" evidence="8">
    <location>
        <begin position="218"/>
        <end position="238"/>
    </location>
</feature>
<keyword evidence="2" id="KW-0813">Transport</keyword>
<accession>A0A2P2EBG7</accession>
<comment type="subcellular location">
    <subcellularLocation>
        <location evidence="1">Cell membrane</location>
        <topology evidence="1">Multi-pass membrane protein</topology>
    </subcellularLocation>
</comment>
<feature type="transmembrane region" description="Helical" evidence="8">
    <location>
        <begin position="75"/>
        <end position="97"/>
    </location>
</feature>
<dbReference type="InterPro" id="IPR027417">
    <property type="entry name" value="P-loop_NTPase"/>
</dbReference>
<dbReference type="PROSITE" id="PS00211">
    <property type="entry name" value="ABC_TRANSPORTER_1"/>
    <property type="match status" value="1"/>
</dbReference>
<keyword evidence="5" id="KW-0067">ATP-binding</keyword>
<dbReference type="InterPro" id="IPR036640">
    <property type="entry name" value="ABC1_TM_sf"/>
</dbReference>
<reference evidence="11 12" key="1">
    <citation type="journal article" date="2018" name="Genome Announc.">
        <title>Draft Genome Sequence of "Candidatus Phycosocius bacilliformis," an Alphaproteobacterial Ectosymbiont of the Hydrocarbon-Producing Green Alga Botryococcus braunii.</title>
        <authorList>
            <person name="Tanabe Y."/>
            <person name="Yamaguchi H."/>
            <person name="Watanabe M.M."/>
        </authorList>
    </citation>
    <scope>NUCLEOTIDE SEQUENCE [LARGE SCALE GENOMIC DNA]</scope>
    <source>
        <strain evidence="11 12">BOTRYCO-2</strain>
    </source>
</reference>
<evidence type="ECO:0000256" key="2">
    <source>
        <dbReference type="ARBA" id="ARBA00022448"/>
    </source>
</evidence>